<evidence type="ECO:0000313" key="1">
    <source>
        <dbReference type="EMBL" id="EHM46176.1"/>
    </source>
</evidence>
<dbReference type="HOGENOM" id="CLU_3025631_0_0_9"/>
<dbReference type="AlphaFoldDB" id="G9YSD1"/>
<dbReference type="EMBL" id="AGCK01000208">
    <property type="protein sequence ID" value="EHM46176.1"/>
    <property type="molecule type" value="Genomic_DNA"/>
</dbReference>
<evidence type="ECO:0000313" key="2">
    <source>
        <dbReference type="Proteomes" id="UP000004459"/>
    </source>
</evidence>
<comment type="caution">
    <text evidence="1">The sequence shown here is derived from an EMBL/GenBank/DDBJ whole genome shotgun (WGS) entry which is preliminary data.</text>
</comment>
<name>G9YSD1_FLAPL</name>
<accession>G9YSD1</accession>
<reference evidence="1 2" key="1">
    <citation type="submission" date="2011-08" db="EMBL/GenBank/DDBJ databases">
        <authorList>
            <person name="Weinstock G."/>
            <person name="Sodergren E."/>
            <person name="Clifton S."/>
            <person name="Fulton L."/>
            <person name="Fulton B."/>
            <person name="Courtney L."/>
            <person name="Fronick C."/>
            <person name="Harrison M."/>
            <person name="Strong C."/>
            <person name="Farmer C."/>
            <person name="Delahaunty K."/>
            <person name="Markovic C."/>
            <person name="Hall O."/>
            <person name="Minx P."/>
            <person name="Tomlinson C."/>
            <person name="Mitreva M."/>
            <person name="Hou S."/>
            <person name="Chen J."/>
            <person name="Wollam A."/>
            <person name="Pepin K.H."/>
            <person name="Johnson M."/>
            <person name="Bhonagiri V."/>
            <person name="Zhang X."/>
            <person name="Suruliraj S."/>
            <person name="Warren W."/>
            <person name="Chinwalla A."/>
            <person name="Mardis E.R."/>
            <person name="Wilson R.K."/>
        </authorList>
    </citation>
    <scope>NUCLEOTIDE SEQUENCE [LARGE SCALE GENOMIC DNA]</scope>
    <source>
        <strain evidence="1 2">ATCC 29863</strain>
    </source>
</reference>
<protein>
    <submittedName>
        <fullName evidence="1">Uncharacterized protein</fullName>
    </submittedName>
</protein>
<gene>
    <name evidence="1" type="ORF">HMPREF0372_02457</name>
</gene>
<proteinExistence type="predicted"/>
<sequence>MSMSETWTPLVISASFAPNPVSVGLPTVLSVVVIDAQGGEREDLWHSGEVQAGEV</sequence>
<organism evidence="1 2">
    <name type="scientific">Flavonifractor plautii ATCC 29863</name>
    <dbReference type="NCBI Taxonomy" id="411475"/>
    <lineage>
        <taxon>Bacteria</taxon>
        <taxon>Bacillati</taxon>
        <taxon>Bacillota</taxon>
        <taxon>Clostridia</taxon>
        <taxon>Eubacteriales</taxon>
        <taxon>Oscillospiraceae</taxon>
        <taxon>Flavonifractor</taxon>
    </lineage>
</organism>
<dbReference type="Proteomes" id="UP000004459">
    <property type="component" value="Unassembled WGS sequence"/>
</dbReference>